<sequence>MLIALDANNNDYAEIKNRANTVSGISGDFRFDAFSTRLKDLNETNESIESILSLAANKPPRLWSDNDIDIALIEIASWAKKFKRIEVLSSIKNRKPTREAFAFIFDDREIGTVQAEYDIKSSDTKVVEYISQKILSEIHDKDYSKNILLAALAKVSIAIVNDKDD</sequence>
<accession>A0A376KKP1</accession>
<evidence type="ECO:0000313" key="2">
    <source>
        <dbReference type="Proteomes" id="UP000255460"/>
    </source>
</evidence>
<proteinExistence type="predicted"/>
<reference evidence="1 2" key="1">
    <citation type="submission" date="2018-06" db="EMBL/GenBank/DDBJ databases">
        <authorList>
            <consortium name="Pathogen Informatics"/>
            <person name="Doyle S."/>
        </authorList>
    </citation>
    <scope>NUCLEOTIDE SEQUENCE [LARGE SCALE GENOMIC DNA]</scope>
    <source>
        <strain evidence="1 2">NCTC10418</strain>
    </source>
</reference>
<dbReference type="Proteomes" id="UP000255460">
    <property type="component" value="Unassembled WGS sequence"/>
</dbReference>
<protein>
    <submittedName>
        <fullName evidence="1">Uncharacterized protein</fullName>
    </submittedName>
</protein>
<evidence type="ECO:0000313" key="1">
    <source>
        <dbReference type="EMBL" id="STE82517.1"/>
    </source>
</evidence>
<name>A0A376KKP1_ECOLX</name>
<organism evidence="1 2">
    <name type="scientific">Escherichia coli</name>
    <dbReference type="NCBI Taxonomy" id="562"/>
    <lineage>
        <taxon>Bacteria</taxon>
        <taxon>Pseudomonadati</taxon>
        <taxon>Pseudomonadota</taxon>
        <taxon>Gammaproteobacteria</taxon>
        <taxon>Enterobacterales</taxon>
        <taxon>Enterobacteriaceae</taxon>
        <taxon>Escherichia</taxon>
    </lineage>
</organism>
<dbReference type="AlphaFoldDB" id="A0A376KKP1"/>
<dbReference type="EMBL" id="UFZQ01000001">
    <property type="protein sequence ID" value="STE82517.1"/>
    <property type="molecule type" value="Genomic_DNA"/>
</dbReference>
<gene>
    <name evidence="1" type="ORF">NCTC10418_00138</name>
</gene>